<organism evidence="1 2">
    <name type="scientific">Colocasia esculenta</name>
    <name type="common">Wild taro</name>
    <name type="synonym">Arum esculentum</name>
    <dbReference type="NCBI Taxonomy" id="4460"/>
    <lineage>
        <taxon>Eukaryota</taxon>
        <taxon>Viridiplantae</taxon>
        <taxon>Streptophyta</taxon>
        <taxon>Embryophyta</taxon>
        <taxon>Tracheophyta</taxon>
        <taxon>Spermatophyta</taxon>
        <taxon>Magnoliopsida</taxon>
        <taxon>Liliopsida</taxon>
        <taxon>Araceae</taxon>
        <taxon>Aroideae</taxon>
        <taxon>Colocasieae</taxon>
        <taxon>Colocasia</taxon>
    </lineage>
</organism>
<name>A0A843U2E9_COLES</name>
<proteinExistence type="predicted"/>
<dbReference type="Proteomes" id="UP000652761">
    <property type="component" value="Unassembled WGS sequence"/>
</dbReference>
<gene>
    <name evidence="1" type="ORF">Taro_009983</name>
</gene>
<evidence type="ECO:0000313" key="2">
    <source>
        <dbReference type="Proteomes" id="UP000652761"/>
    </source>
</evidence>
<dbReference type="AlphaFoldDB" id="A0A843U2E9"/>
<keyword evidence="2" id="KW-1185">Reference proteome</keyword>
<dbReference type="OrthoDB" id="10264306at2759"/>
<protein>
    <submittedName>
        <fullName evidence="1">Uncharacterized protein</fullName>
    </submittedName>
</protein>
<comment type="caution">
    <text evidence="1">The sequence shown here is derived from an EMBL/GenBank/DDBJ whole genome shotgun (WGS) entry which is preliminary data.</text>
</comment>
<reference evidence="1" key="1">
    <citation type="submission" date="2017-07" db="EMBL/GenBank/DDBJ databases">
        <title>Taro Niue Genome Assembly and Annotation.</title>
        <authorList>
            <person name="Atibalentja N."/>
            <person name="Keating K."/>
            <person name="Fields C.J."/>
        </authorList>
    </citation>
    <scope>NUCLEOTIDE SEQUENCE</scope>
    <source>
        <strain evidence="1">Niue_2</strain>
        <tissue evidence="1">Leaf</tissue>
    </source>
</reference>
<dbReference type="EMBL" id="NMUH01000355">
    <property type="protein sequence ID" value="MQL77565.1"/>
    <property type="molecule type" value="Genomic_DNA"/>
</dbReference>
<accession>A0A843U2E9</accession>
<evidence type="ECO:0000313" key="1">
    <source>
        <dbReference type="EMBL" id="MQL77565.1"/>
    </source>
</evidence>
<sequence>MDLDSGDGGREAARLLRKTYFSGGTVLASIANIDFVKRRECIEQLFEDGTLSFLSIASIRHGFKIINTLTVSAIARGGRFRWGLRPNMGGALTCYDCGWSGHVRKFFSAKGQAGMSVVREKSGGRLFADVVKGSVRGVWPLQGSGDCAGQGKFRRLAWPRGRVGFVAVSNCRWFKVQWWRRPPLRVGWREMFGGCWEVFKWSGIHSFWLIKKIQRSRPWQRPAFY</sequence>